<feature type="binding site" evidence="5">
    <location>
        <position position="261"/>
    </location>
    <ligand>
        <name>S-adenosyl-L-methionine</name>
        <dbReference type="ChEBI" id="CHEBI:59789"/>
    </ligand>
</feature>
<comment type="caution">
    <text evidence="5">Lacks conserved residue(s) required for the propagation of feature annotation.</text>
</comment>
<evidence type="ECO:0000313" key="8">
    <source>
        <dbReference type="EMBL" id="KZT58115.1"/>
    </source>
</evidence>
<dbReference type="OrthoDB" id="435282at2759"/>
<dbReference type="PANTHER" id="PTHR22807:SF4">
    <property type="entry name" value="28S RRNA (CYTOSINE-C(5))-METHYLTRANSFERASE"/>
    <property type="match status" value="1"/>
</dbReference>
<dbReference type="InterPro" id="IPR049561">
    <property type="entry name" value="NSUN5_7_fdxn-like"/>
</dbReference>
<dbReference type="CDD" id="cd02440">
    <property type="entry name" value="AdoMet_MTases"/>
    <property type="match status" value="1"/>
</dbReference>
<dbReference type="Proteomes" id="UP000076842">
    <property type="component" value="Unassembled WGS sequence"/>
</dbReference>
<dbReference type="PRINTS" id="PR02008">
    <property type="entry name" value="RCMTFAMILY"/>
</dbReference>
<keyword evidence="3 5" id="KW-0949">S-adenosyl-L-methionine</keyword>
<dbReference type="InterPro" id="IPR048889">
    <property type="entry name" value="NSUN5_RCM1_N"/>
</dbReference>
<reference evidence="8 9" key="1">
    <citation type="journal article" date="2016" name="Mol. Biol. Evol.">
        <title>Comparative Genomics of Early-Diverging Mushroom-Forming Fungi Provides Insights into the Origins of Lignocellulose Decay Capabilities.</title>
        <authorList>
            <person name="Nagy L.G."/>
            <person name="Riley R."/>
            <person name="Tritt A."/>
            <person name="Adam C."/>
            <person name="Daum C."/>
            <person name="Floudas D."/>
            <person name="Sun H."/>
            <person name="Yadav J.S."/>
            <person name="Pangilinan J."/>
            <person name="Larsson K.H."/>
            <person name="Matsuura K."/>
            <person name="Barry K."/>
            <person name="Labutti K."/>
            <person name="Kuo R."/>
            <person name="Ohm R.A."/>
            <person name="Bhattacharya S.S."/>
            <person name="Shirouzu T."/>
            <person name="Yoshinaga Y."/>
            <person name="Martin F.M."/>
            <person name="Grigoriev I.V."/>
            <person name="Hibbett D.S."/>
        </authorList>
    </citation>
    <scope>NUCLEOTIDE SEQUENCE [LARGE SCALE GENOMIC DNA]</scope>
    <source>
        <strain evidence="8 9">HHB12733</strain>
    </source>
</reference>
<dbReference type="InParanoid" id="A0A165GIK7"/>
<keyword evidence="1 5" id="KW-0489">Methyltransferase</keyword>
<feature type="active site" description="Nucleophile" evidence="5">
    <location>
        <position position="366"/>
    </location>
</feature>
<dbReference type="InterPro" id="IPR023267">
    <property type="entry name" value="RCMT"/>
</dbReference>
<accession>A0A165GIK7</accession>
<dbReference type="Pfam" id="PF21148">
    <property type="entry name" value="NSUN5_fdxn-like"/>
    <property type="match status" value="1"/>
</dbReference>
<evidence type="ECO:0000256" key="3">
    <source>
        <dbReference type="ARBA" id="ARBA00022691"/>
    </source>
</evidence>
<evidence type="ECO:0000256" key="6">
    <source>
        <dbReference type="SAM" id="MobiDB-lite"/>
    </source>
</evidence>
<evidence type="ECO:0000256" key="5">
    <source>
        <dbReference type="PROSITE-ProRule" id="PRU01023"/>
    </source>
</evidence>
<comment type="similarity">
    <text evidence="5">Belongs to the class I-like SAM-binding methyltransferase superfamily. RsmB/NOP family.</text>
</comment>
<gene>
    <name evidence="8" type="ORF">CALCODRAFT_433251</name>
</gene>
<dbReference type="PANTHER" id="PTHR22807">
    <property type="entry name" value="NOP2 YEAST -RELATED NOL1/NOP2/FMU SUN DOMAIN-CONTAINING"/>
    <property type="match status" value="1"/>
</dbReference>
<evidence type="ECO:0000256" key="4">
    <source>
        <dbReference type="ARBA" id="ARBA00022884"/>
    </source>
</evidence>
<dbReference type="InterPro" id="IPR049560">
    <property type="entry name" value="MeTrfase_RsmB-F_NOP2_cat"/>
</dbReference>
<proteinExistence type="inferred from homology"/>
<dbReference type="FunCoup" id="A0A165GIK7">
    <property type="interactions" value="303"/>
</dbReference>
<evidence type="ECO:0000313" key="9">
    <source>
        <dbReference type="Proteomes" id="UP000076842"/>
    </source>
</evidence>
<feature type="compositionally biased region" description="Basic residues" evidence="6">
    <location>
        <begin position="470"/>
        <end position="483"/>
    </location>
</feature>
<keyword evidence="2 5" id="KW-0808">Transferase</keyword>
<dbReference type="PROSITE" id="PS51686">
    <property type="entry name" value="SAM_MT_RSMB_NOP"/>
    <property type="match status" value="1"/>
</dbReference>
<dbReference type="InterPro" id="IPR001678">
    <property type="entry name" value="MeTrfase_RsmB-F_NOP2_dom"/>
</dbReference>
<evidence type="ECO:0000256" key="1">
    <source>
        <dbReference type="ARBA" id="ARBA00022603"/>
    </source>
</evidence>
<dbReference type="SUPFAM" id="SSF53335">
    <property type="entry name" value="S-adenosyl-L-methionine-dependent methyltransferases"/>
    <property type="match status" value="1"/>
</dbReference>
<dbReference type="STRING" id="1353952.A0A165GIK7"/>
<keyword evidence="4 5" id="KW-0694">RNA-binding</keyword>
<feature type="binding site" evidence="5">
    <location>
        <position position="288"/>
    </location>
    <ligand>
        <name>S-adenosyl-L-methionine</name>
        <dbReference type="ChEBI" id="CHEBI:59789"/>
    </ligand>
</feature>
<evidence type="ECO:0000259" key="7">
    <source>
        <dbReference type="PROSITE" id="PS51686"/>
    </source>
</evidence>
<dbReference type="Gene3D" id="3.40.50.150">
    <property type="entry name" value="Vaccinia Virus protein VP39"/>
    <property type="match status" value="1"/>
</dbReference>
<dbReference type="Gene3D" id="3.30.70.1170">
    <property type="entry name" value="Sun protein, domain 3"/>
    <property type="match status" value="1"/>
</dbReference>
<dbReference type="InterPro" id="IPR029063">
    <property type="entry name" value="SAM-dependent_MTases_sf"/>
</dbReference>
<keyword evidence="9" id="KW-1185">Reference proteome</keyword>
<sequence>MNFYKEAAEVLDNLDAKKGSIQGNLNVVAEKNRKRTAALVIETLKYKSALQTIIASTPLLTQEKRQLPSPNLALVLVHDLLLARGGIQASDGPIKQAVQRHQTRLRAELVKLKIRRGVADNEGLEERGDERAGRIPRYVRVNTNVWTVDAAIAHFEGAGFTRIFTPDVLPEPTQFSVDPHIPHLLSFNPSTPFAASPLLAEGKIIMQDKASCFPAYILVPPASFGSGSGPMRVVDATAAPGNKTTALSALMGNKGQVTAFERDSKRFKTLQTMLKKARCGNVVPLNKDFLAVDPDDKIFEGVTHILLDPSCSGSGIVNRMDYLLEAGEEETAVDQARLLKLESFQLKMIKHAMKIKSATRITYSTCSIHKEENEFVVFDALRSEEAAAAGFTLAPRSDVLPAWPRRGLSDGTGLTEDHADSLVRCVPGEDRTNGFFVACFVKVSAASNQHEQKRAREEDPADEVAETTSRKKRKKKRKKAEQA</sequence>
<dbReference type="GO" id="GO:0005730">
    <property type="term" value="C:nucleolus"/>
    <property type="evidence" value="ECO:0007669"/>
    <property type="project" value="TreeGrafter"/>
</dbReference>
<protein>
    <submittedName>
        <fullName evidence="8">S-adenosyl-L-methionine-dependent methyltransferase</fullName>
    </submittedName>
</protein>
<dbReference type="GO" id="GO:0008173">
    <property type="term" value="F:RNA methyltransferase activity"/>
    <property type="evidence" value="ECO:0007669"/>
    <property type="project" value="InterPro"/>
</dbReference>
<dbReference type="Pfam" id="PF01189">
    <property type="entry name" value="Methyltr_RsmB-F"/>
    <property type="match status" value="1"/>
</dbReference>
<feature type="region of interest" description="Disordered" evidence="6">
    <location>
        <begin position="446"/>
        <end position="483"/>
    </location>
</feature>
<evidence type="ECO:0000256" key="2">
    <source>
        <dbReference type="ARBA" id="ARBA00022679"/>
    </source>
</evidence>
<dbReference type="AlphaFoldDB" id="A0A165GIK7"/>
<organism evidence="8 9">
    <name type="scientific">Calocera cornea HHB12733</name>
    <dbReference type="NCBI Taxonomy" id="1353952"/>
    <lineage>
        <taxon>Eukaryota</taxon>
        <taxon>Fungi</taxon>
        <taxon>Dikarya</taxon>
        <taxon>Basidiomycota</taxon>
        <taxon>Agaricomycotina</taxon>
        <taxon>Dacrymycetes</taxon>
        <taxon>Dacrymycetales</taxon>
        <taxon>Dacrymycetaceae</taxon>
        <taxon>Calocera</taxon>
    </lineage>
</organism>
<name>A0A165GIK7_9BASI</name>
<feature type="domain" description="SAM-dependent MTase RsmB/NOP-type" evidence="7">
    <location>
        <begin position="127"/>
        <end position="443"/>
    </location>
</feature>
<dbReference type="GO" id="GO:0003723">
    <property type="term" value="F:RNA binding"/>
    <property type="evidence" value="ECO:0007669"/>
    <property type="project" value="UniProtKB-UniRule"/>
</dbReference>
<feature type="binding site" evidence="5">
    <location>
        <position position="308"/>
    </location>
    <ligand>
        <name>S-adenosyl-L-methionine</name>
        <dbReference type="ChEBI" id="CHEBI:59789"/>
    </ligand>
</feature>
<dbReference type="EMBL" id="KV423955">
    <property type="protein sequence ID" value="KZT58115.1"/>
    <property type="molecule type" value="Genomic_DNA"/>
</dbReference>
<dbReference type="Pfam" id="PF21153">
    <property type="entry name" value="NSUN5_N"/>
    <property type="match status" value="1"/>
</dbReference>
<dbReference type="GO" id="GO:0070475">
    <property type="term" value="P:rRNA base methylation"/>
    <property type="evidence" value="ECO:0007669"/>
    <property type="project" value="TreeGrafter"/>
</dbReference>